<keyword evidence="6" id="KW-1185">Reference proteome</keyword>
<dbReference type="STRING" id="45351.A7SIF0"/>
<dbReference type="InterPro" id="IPR012677">
    <property type="entry name" value="Nucleotide-bd_a/b_plait_sf"/>
</dbReference>
<evidence type="ECO:0000313" key="6">
    <source>
        <dbReference type="Proteomes" id="UP000001593"/>
    </source>
</evidence>
<dbReference type="EMBL" id="DS469668">
    <property type="protein sequence ID" value="EDO36522.1"/>
    <property type="molecule type" value="Genomic_DNA"/>
</dbReference>
<dbReference type="KEGG" id="nve:5507945"/>
<dbReference type="OrthoDB" id="1875751at2759"/>
<feature type="domain" description="RRM" evidence="4">
    <location>
        <begin position="14"/>
        <end position="95"/>
    </location>
</feature>
<dbReference type="PROSITE" id="PS50102">
    <property type="entry name" value="RRM"/>
    <property type="match status" value="2"/>
</dbReference>
<dbReference type="PhylomeDB" id="A7SIF0"/>
<keyword evidence="2 3" id="KW-0694">RNA-binding</keyword>
<dbReference type="AlphaFoldDB" id="A7SIF0"/>
<evidence type="ECO:0000259" key="4">
    <source>
        <dbReference type="PROSITE" id="PS50102"/>
    </source>
</evidence>
<dbReference type="InterPro" id="IPR000504">
    <property type="entry name" value="RRM_dom"/>
</dbReference>
<proteinExistence type="predicted"/>
<feature type="non-terminal residue" evidence="5">
    <location>
        <position position="190"/>
    </location>
</feature>
<sequence length="190" mass="21594">MENRQENTNNDPRAKLFVGGLNRETTNETLREYFEAYGELTDVVVICDSATKKSRGFGYVTFADYKVTRNVLKDKVENGAHRIDGKEVEVKRAIPRDDNSATSHEKTKKIFVGGLPEDATKEDIQEAIESLLEEKVDKVDLIMKKEDETKHRGFAFVELNNEDQADELCCVKKIHVKGKMVEAKKATPRD</sequence>
<dbReference type="SMART" id="SM00360">
    <property type="entry name" value="RRM"/>
    <property type="match status" value="2"/>
</dbReference>
<gene>
    <name evidence="5" type="ORF">NEMVEDRAFT_v1g119483</name>
</gene>
<dbReference type="HOGENOM" id="CLU_012062_1_5_1"/>
<dbReference type="GO" id="GO:0003729">
    <property type="term" value="F:mRNA binding"/>
    <property type="evidence" value="ECO:0000318"/>
    <property type="project" value="GO_Central"/>
</dbReference>
<accession>A7SIF0</accession>
<dbReference type="Pfam" id="PF00076">
    <property type="entry name" value="RRM_1"/>
    <property type="match status" value="2"/>
</dbReference>
<name>A7SIF0_NEMVE</name>
<dbReference type="InterPro" id="IPR035979">
    <property type="entry name" value="RBD_domain_sf"/>
</dbReference>
<reference evidence="5 6" key="1">
    <citation type="journal article" date="2007" name="Science">
        <title>Sea anemone genome reveals ancestral eumetazoan gene repertoire and genomic organization.</title>
        <authorList>
            <person name="Putnam N.H."/>
            <person name="Srivastava M."/>
            <person name="Hellsten U."/>
            <person name="Dirks B."/>
            <person name="Chapman J."/>
            <person name="Salamov A."/>
            <person name="Terry A."/>
            <person name="Shapiro H."/>
            <person name="Lindquist E."/>
            <person name="Kapitonov V.V."/>
            <person name="Jurka J."/>
            <person name="Genikhovich G."/>
            <person name="Grigoriev I.V."/>
            <person name="Lucas S.M."/>
            <person name="Steele R.E."/>
            <person name="Finnerty J.R."/>
            <person name="Technau U."/>
            <person name="Martindale M.Q."/>
            <person name="Rokhsar D.S."/>
        </authorList>
    </citation>
    <scope>NUCLEOTIDE SEQUENCE [LARGE SCALE GENOMIC DNA]</scope>
    <source>
        <strain evidence="6">CH2 X CH6</strain>
    </source>
</reference>
<dbReference type="PANTHER" id="PTHR48032">
    <property type="entry name" value="RNA-BINDING PROTEIN MUSASHI HOMOLOG RBP6"/>
    <property type="match status" value="1"/>
</dbReference>
<dbReference type="GO" id="GO:0005634">
    <property type="term" value="C:nucleus"/>
    <property type="evidence" value="ECO:0000318"/>
    <property type="project" value="GO_Central"/>
</dbReference>
<feature type="domain" description="RRM" evidence="4">
    <location>
        <begin position="108"/>
        <end position="188"/>
    </location>
</feature>
<dbReference type="OMA" id="FHHINGH"/>
<dbReference type="SUPFAM" id="SSF54928">
    <property type="entry name" value="RNA-binding domain, RBD"/>
    <property type="match status" value="2"/>
</dbReference>
<dbReference type="Proteomes" id="UP000001593">
    <property type="component" value="Unassembled WGS sequence"/>
</dbReference>
<dbReference type="InParanoid" id="A7SIF0"/>
<keyword evidence="1" id="KW-0677">Repeat</keyword>
<protein>
    <recommendedName>
        <fullName evidence="4">RRM domain-containing protein</fullName>
    </recommendedName>
</protein>
<evidence type="ECO:0000256" key="3">
    <source>
        <dbReference type="PROSITE-ProRule" id="PRU00176"/>
    </source>
</evidence>
<dbReference type="Gene3D" id="3.30.70.330">
    <property type="match status" value="2"/>
</dbReference>
<dbReference type="FunFam" id="3.30.70.330:FF:000040">
    <property type="entry name" value="Heterogeneous nuclear ribonucleoprotein A2/B1"/>
    <property type="match status" value="1"/>
</dbReference>
<organism evidence="5 6">
    <name type="scientific">Nematostella vectensis</name>
    <name type="common">Starlet sea anemone</name>
    <dbReference type="NCBI Taxonomy" id="45351"/>
    <lineage>
        <taxon>Eukaryota</taxon>
        <taxon>Metazoa</taxon>
        <taxon>Cnidaria</taxon>
        <taxon>Anthozoa</taxon>
        <taxon>Hexacorallia</taxon>
        <taxon>Actiniaria</taxon>
        <taxon>Edwardsiidae</taxon>
        <taxon>Nematostella</taxon>
    </lineage>
</organism>
<dbReference type="eggNOG" id="KOG4205">
    <property type="taxonomic scope" value="Eukaryota"/>
</dbReference>
<dbReference type="PANTHER" id="PTHR48032:SF6">
    <property type="entry name" value="RNA-BINDING (RRM_RBD_RNP MOTIFS) FAMILY PROTEIN"/>
    <property type="match status" value="1"/>
</dbReference>
<evidence type="ECO:0000256" key="2">
    <source>
        <dbReference type="ARBA" id="ARBA00022884"/>
    </source>
</evidence>
<dbReference type="FunFam" id="3.30.70.330:FF:001553">
    <property type="match status" value="1"/>
</dbReference>
<evidence type="ECO:0000313" key="5">
    <source>
        <dbReference type="EMBL" id="EDO36522.1"/>
    </source>
</evidence>
<evidence type="ECO:0000256" key="1">
    <source>
        <dbReference type="ARBA" id="ARBA00022737"/>
    </source>
</evidence>